<dbReference type="OrthoDB" id="568156at2759"/>
<gene>
    <name evidence="6" type="ORF">MICPUCDRAFT_48051</name>
</gene>
<keyword evidence="7" id="KW-1185">Reference proteome</keyword>
<dbReference type="AlphaFoldDB" id="C1MZ67"/>
<dbReference type="SUPFAM" id="SSF54001">
    <property type="entry name" value="Cysteine proteinases"/>
    <property type="match status" value="1"/>
</dbReference>
<evidence type="ECO:0000256" key="3">
    <source>
        <dbReference type="ARBA" id="ARBA00022801"/>
    </source>
</evidence>
<feature type="compositionally biased region" description="Basic and acidic residues" evidence="4">
    <location>
        <begin position="118"/>
        <end position="144"/>
    </location>
</feature>
<proteinExistence type="inferred from homology"/>
<dbReference type="PANTHER" id="PTHR47764">
    <property type="entry name" value="UBIQUITIN-LIKE-SPECIFIC PROTEASE 2B-RELATED"/>
    <property type="match status" value="1"/>
</dbReference>
<feature type="region of interest" description="Disordered" evidence="4">
    <location>
        <begin position="87"/>
        <end position="167"/>
    </location>
</feature>
<feature type="compositionally biased region" description="Polar residues" evidence="4">
    <location>
        <begin position="256"/>
        <end position="265"/>
    </location>
</feature>
<feature type="region of interest" description="Disordered" evidence="4">
    <location>
        <begin position="193"/>
        <end position="265"/>
    </location>
</feature>
<dbReference type="GO" id="GO:0006508">
    <property type="term" value="P:proteolysis"/>
    <property type="evidence" value="ECO:0007669"/>
    <property type="project" value="UniProtKB-KW"/>
</dbReference>
<evidence type="ECO:0000256" key="1">
    <source>
        <dbReference type="ARBA" id="ARBA00005234"/>
    </source>
</evidence>
<evidence type="ECO:0000313" key="6">
    <source>
        <dbReference type="EMBL" id="EEH54556.1"/>
    </source>
</evidence>
<dbReference type="InterPro" id="IPR003653">
    <property type="entry name" value="Peptidase_C48_C"/>
</dbReference>
<keyword evidence="3" id="KW-0378">Hydrolase</keyword>
<keyword evidence="2" id="KW-0645">Protease</keyword>
<dbReference type="Proteomes" id="UP000001876">
    <property type="component" value="Unassembled WGS sequence"/>
</dbReference>
<feature type="compositionally biased region" description="Basic residues" evidence="4">
    <location>
        <begin position="451"/>
        <end position="469"/>
    </location>
</feature>
<dbReference type="Gene3D" id="3.40.395.10">
    <property type="entry name" value="Adenoviral Proteinase, Chain A"/>
    <property type="match status" value="1"/>
</dbReference>
<reference evidence="6 7" key="1">
    <citation type="journal article" date="2009" name="Science">
        <title>Green evolution and dynamic adaptations revealed by genomes of the marine picoeukaryotes Micromonas.</title>
        <authorList>
            <person name="Worden A.Z."/>
            <person name="Lee J.H."/>
            <person name="Mock T."/>
            <person name="Rouze P."/>
            <person name="Simmons M.P."/>
            <person name="Aerts A.L."/>
            <person name="Allen A.E."/>
            <person name="Cuvelier M.L."/>
            <person name="Derelle E."/>
            <person name="Everett M.V."/>
            <person name="Foulon E."/>
            <person name="Grimwood J."/>
            <person name="Gundlach H."/>
            <person name="Henrissat B."/>
            <person name="Napoli C."/>
            <person name="McDonald S.M."/>
            <person name="Parker M.S."/>
            <person name="Rombauts S."/>
            <person name="Salamov A."/>
            <person name="Von Dassow P."/>
            <person name="Badger J.H."/>
            <person name="Coutinho P.M."/>
            <person name="Demir E."/>
            <person name="Dubchak I."/>
            <person name="Gentemann C."/>
            <person name="Eikrem W."/>
            <person name="Gready J.E."/>
            <person name="John U."/>
            <person name="Lanier W."/>
            <person name="Lindquist E.A."/>
            <person name="Lucas S."/>
            <person name="Mayer K.F."/>
            <person name="Moreau H."/>
            <person name="Not F."/>
            <person name="Otillar R."/>
            <person name="Panaud O."/>
            <person name="Pangilinan J."/>
            <person name="Paulsen I."/>
            <person name="Piegu B."/>
            <person name="Poliakov A."/>
            <person name="Robbens S."/>
            <person name="Schmutz J."/>
            <person name="Toulza E."/>
            <person name="Wyss T."/>
            <person name="Zelensky A."/>
            <person name="Zhou K."/>
            <person name="Armbrust E.V."/>
            <person name="Bhattacharya D."/>
            <person name="Goodenough U.W."/>
            <person name="Van de Peer Y."/>
            <person name="Grigoriev I.V."/>
        </authorList>
    </citation>
    <scope>NUCLEOTIDE SEQUENCE [LARGE SCALE GENOMIC DNA]</scope>
    <source>
        <strain evidence="6 7">CCMP1545</strain>
    </source>
</reference>
<dbReference type="PANTHER" id="PTHR47764:SF2">
    <property type="entry name" value="UBIQUITIN-LIKE PROTEASE FAMILY PROFILE DOMAIN-CONTAINING PROTEIN"/>
    <property type="match status" value="1"/>
</dbReference>
<name>C1MZ67_MICPC</name>
<dbReference type="EMBL" id="GG663743">
    <property type="protein sequence ID" value="EEH54556.1"/>
    <property type="molecule type" value="Genomic_DNA"/>
</dbReference>
<evidence type="ECO:0000313" key="7">
    <source>
        <dbReference type="Proteomes" id="UP000001876"/>
    </source>
</evidence>
<feature type="region of interest" description="Disordered" evidence="4">
    <location>
        <begin position="451"/>
        <end position="489"/>
    </location>
</feature>
<dbReference type="Pfam" id="PF02902">
    <property type="entry name" value="Peptidase_C48"/>
    <property type="match status" value="1"/>
</dbReference>
<dbReference type="GeneID" id="9686345"/>
<dbReference type="GO" id="GO:0008234">
    <property type="term" value="F:cysteine-type peptidase activity"/>
    <property type="evidence" value="ECO:0007669"/>
    <property type="project" value="InterPro"/>
</dbReference>
<evidence type="ECO:0000256" key="2">
    <source>
        <dbReference type="ARBA" id="ARBA00022670"/>
    </source>
</evidence>
<dbReference type="KEGG" id="mpp:MICPUCDRAFT_48051"/>
<comment type="similarity">
    <text evidence="1">Belongs to the peptidase C48 family.</text>
</comment>
<dbReference type="eggNOG" id="KOG0779">
    <property type="taxonomic scope" value="Eukaryota"/>
</dbReference>
<organism evidence="7">
    <name type="scientific">Micromonas pusilla (strain CCMP1545)</name>
    <name type="common">Picoplanktonic green alga</name>
    <dbReference type="NCBI Taxonomy" id="564608"/>
    <lineage>
        <taxon>Eukaryota</taxon>
        <taxon>Viridiplantae</taxon>
        <taxon>Chlorophyta</taxon>
        <taxon>Mamiellophyceae</taxon>
        <taxon>Mamiellales</taxon>
        <taxon>Mamiellaceae</taxon>
        <taxon>Micromonas</taxon>
    </lineage>
</organism>
<dbReference type="STRING" id="564608.C1MZ67"/>
<dbReference type="InterPro" id="IPR038765">
    <property type="entry name" value="Papain-like_cys_pep_sf"/>
</dbReference>
<accession>C1MZ67</accession>
<dbReference type="PROSITE" id="PS50600">
    <property type="entry name" value="ULP_PROTEASE"/>
    <property type="match status" value="1"/>
</dbReference>
<protein>
    <submittedName>
        <fullName evidence="6">Predicted protein</fullName>
    </submittedName>
</protein>
<evidence type="ECO:0000259" key="5">
    <source>
        <dbReference type="PROSITE" id="PS50600"/>
    </source>
</evidence>
<sequence>MAPRRSKSEVEADLDAVRAKFTEKFKKASEHYHQSQHLTCKELIRRRDGYVSTIGKVKAGTDLEGLQLTVALFDEMIPLKEELHKIQQHERKQISSPEDPDFSPESNPLARNQSWKNDAAKQQRLRQEAKEKEALEAAARENLFKSRRGKGVASRNSGFPLHLEGGPQKGMTVVEQIAGYTKDKSEDFRAQKRMKPPSVYPGVDADPNWTSGSKPKRKAAAAQATHEPIVLSDDDDNDAGAGGRGTGAQFEPEVTMRSSRPTRSTVKVNISKQIGECSASFPAGDKEIDPVTLTSRDTIALEEGEMLNDSVVEFYIKWLQREPKFKANVGRCHFFNSFFFEKLAQVYDCEPGMRQRAAHNAVTKWTESKKRRVNIFEKDFVFFPIHQHLHWSVVILCQPKLVNEAMDLTDEKNTHHPAPYLLHLDSMSGGHKTSFVCGKLREYLAMESPKKSSRHCRLGRKHRAMRSNGKRSSLPWKTSASTSRLTRSL</sequence>
<feature type="compositionally biased region" description="Low complexity" evidence="4">
    <location>
        <begin position="478"/>
        <end position="489"/>
    </location>
</feature>
<evidence type="ECO:0000256" key="4">
    <source>
        <dbReference type="SAM" id="MobiDB-lite"/>
    </source>
</evidence>
<feature type="domain" description="Ubiquitin-like protease family profile" evidence="5">
    <location>
        <begin position="291"/>
        <end position="489"/>
    </location>
</feature>
<dbReference type="RefSeq" id="XP_003060906.1">
    <property type="nucleotide sequence ID" value="XM_003060860.1"/>
</dbReference>